<protein>
    <submittedName>
        <fullName evidence="1">Putative ligase</fullName>
    </submittedName>
</protein>
<dbReference type="InterPro" id="IPR047111">
    <property type="entry name" value="YbaP-like"/>
</dbReference>
<dbReference type="PANTHER" id="PTHR40590:SF1">
    <property type="entry name" value="CYTOPLASMIC PROTEIN"/>
    <property type="match status" value="1"/>
</dbReference>
<reference evidence="2" key="1">
    <citation type="submission" date="2015-03" db="EMBL/GenBank/DDBJ databases">
        <authorList>
            <consortium name="Pathogen Informatics"/>
        </authorList>
    </citation>
    <scope>NUCLEOTIDE SEQUENCE [LARGE SCALE GENOMIC DNA]</scope>
    <source>
        <strain evidence="2">IP27925</strain>
    </source>
</reference>
<dbReference type="RefSeq" id="WP_050125658.1">
    <property type="nucleotide sequence ID" value="NZ_CQEM01000004.1"/>
</dbReference>
<dbReference type="Pfam" id="PF01963">
    <property type="entry name" value="TraB_PrgY_gumN"/>
    <property type="match status" value="1"/>
</dbReference>
<accession>A0A0T9TKY7</accession>
<dbReference type="CDD" id="cd14789">
    <property type="entry name" value="Tiki"/>
    <property type="match status" value="1"/>
</dbReference>
<sequence length="272" mass="30644">MGQLLRRIATLLGISAPTTYTYPALDITLPGDRHFHMVGSIHMGTDGMFPLPHKLLNKLNQADALIVEADITEAAPSFGQDTLTEPLVDRLSEEHYQQLLQRCEELDNDPLSIAFLPAWQVALVLQARQAQRLGLRGEYGIDYQLLNAAAAQKKKIIELEGAQMQLDLLATLPDNGMSLLLDTLTHWHTNARLLQTMIGWWLEHHPTTELTTLAPTFGQNLYDVLMIQRNKRWQQQLEQLPPGRYVVAVGALHLYGEGNLPELLKPMINHQQ</sequence>
<proteinExistence type="predicted"/>
<dbReference type="AlphaFoldDB" id="A0A0T9TKY7"/>
<organism evidence="1 2">
    <name type="scientific">Yersinia aleksiciae</name>
    <dbReference type="NCBI Taxonomy" id="263819"/>
    <lineage>
        <taxon>Bacteria</taxon>
        <taxon>Pseudomonadati</taxon>
        <taxon>Pseudomonadota</taxon>
        <taxon>Gammaproteobacteria</taxon>
        <taxon>Enterobacterales</taxon>
        <taxon>Yersiniaceae</taxon>
        <taxon>Yersinia</taxon>
    </lineage>
</organism>
<dbReference type="InterPro" id="IPR002816">
    <property type="entry name" value="TraB/PrgY/GumN_fam"/>
</dbReference>
<dbReference type="STRING" id="28152.CH54_3747"/>
<gene>
    <name evidence="1" type="ORF">ERS008460_01198</name>
</gene>
<dbReference type="EMBL" id="CQEM01000004">
    <property type="protein sequence ID" value="CNK89076.1"/>
    <property type="molecule type" value="Genomic_DNA"/>
</dbReference>
<keyword evidence="1" id="KW-0436">Ligase</keyword>
<evidence type="ECO:0000313" key="1">
    <source>
        <dbReference type="EMBL" id="CNK89076.1"/>
    </source>
</evidence>
<dbReference type="GO" id="GO:0016874">
    <property type="term" value="F:ligase activity"/>
    <property type="evidence" value="ECO:0007669"/>
    <property type="project" value="UniProtKB-KW"/>
</dbReference>
<name>A0A0T9TKY7_YERAE</name>
<dbReference type="Proteomes" id="UP000040088">
    <property type="component" value="Unassembled WGS sequence"/>
</dbReference>
<evidence type="ECO:0000313" key="2">
    <source>
        <dbReference type="Proteomes" id="UP000040088"/>
    </source>
</evidence>
<dbReference type="PANTHER" id="PTHR40590">
    <property type="entry name" value="CYTOPLASMIC PROTEIN-RELATED"/>
    <property type="match status" value="1"/>
</dbReference>